<organism evidence="1 2">
    <name type="scientific">Sporormia fimetaria CBS 119925</name>
    <dbReference type="NCBI Taxonomy" id="1340428"/>
    <lineage>
        <taxon>Eukaryota</taxon>
        <taxon>Fungi</taxon>
        <taxon>Dikarya</taxon>
        <taxon>Ascomycota</taxon>
        <taxon>Pezizomycotina</taxon>
        <taxon>Dothideomycetes</taxon>
        <taxon>Pleosporomycetidae</taxon>
        <taxon>Pleosporales</taxon>
        <taxon>Sporormiaceae</taxon>
        <taxon>Sporormia</taxon>
    </lineage>
</organism>
<evidence type="ECO:0000313" key="1">
    <source>
        <dbReference type="EMBL" id="KAF2748595.1"/>
    </source>
</evidence>
<dbReference type="Proteomes" id="UP000799440">
    <property type="component" value="Unassembled WGS sequence"/>
</dbReference>
<sequence length="111" mass="11702">MPQCATTTTLVVTNHSRCFKGYASPAPNGSLFSVPLRSRPQIIRTSRSTQSTGASQQPIGAQYDLIDAVSPWSGAVCSGHLKIQACLYASSSASLALIDTILLIAIPIRPT</sequence>
<dbReference type="AlphaFoldDB" id="A0A6A6VDE2"/>
<keyword evidence="2" id="KW-1185">Reference proteome</keyword>
<protein>
    <submittedName>
        <fullName evidence="1">Uncharacterized protein</fullName>
    </submittedName>
</protein>
<accession>A0A6A6VDE2</accession>
<reference evidence="1" key="1">
    <citation type="journal article" date="2020" name="Stud. Mycol.">
        <title>101 Dothideomycetes genomes: a test case for predicting lifestyles and emergence of pathogens.</title>
        <authorList>
            <person name="Haridas S."/>
            <person name="Albert R."/>
            <person name="Binder M."/>
            <person name="Bloem J."/>
            <person name="Labutti K."/>
            <person name="Salamov A."/>
            <person name="Andreopoulos B."/>
            <person name="Baker S."/>
            <person name="Barry K."/>
            <person name="Bills G."/>
            <person name="Bluhm B."/>
            <person name="Cannon C."/>
            <person name="Castanera R."/>
            <person name="Culley D."/>
            <person name="Daum C."/>
            <person name="Ezra D."/>
            <person name="Gonzalez J."/>
            <person name="Henrissat B."/>
            <person name="Kuo A."/>
            <person name="Liang C."/>
            <person name="Lipzen A."/>
            <person name="Lutzoni F."/>
            <person name="Magnuson J."/>
            <person name="Mondo S."/>
            <person name="Nolan M."/>
            <person name="Ohm R."/>
            <person name="Pangilinan J."/>
            <person name="Park H.-J."/>
            <person name="Ramirez L."/>
            <person name="Alfaro M."/>
            <person name="Sun H."/>
            <person name="Tritt A."/>
            <person name="Yoshinaga Y."/>
            <person name="Zwiers L.-H."/>
            <person name="Turgeon B."/>
            <person name="Goodwin S."/>
            <person name="Spatafora J."/>
            <person name="Crous P."/>
            <person name="Grigoriev I."/>
        </authorList>
    </citation>
    <scope>NUCLEOTIDE SEQUENCE</scope>
    <source>
        <strain evidence="1">CBS 119925</strain>
    </source>
</reference>
<evidence type="ECO:0000313" key="2">
    <source>
        <dbReference type="Proteomes" id="UP000799440"/>
    </source>
</evidence>
<name>A0A6A6VDE2_9PLEO</name>
<gene>
    <name evidence="1" type="ORF">M011DRAFT_331742</name>
</gene>
<dbReference type="EMBL" id="MU006568">
    <property type="protein sequence ID" value="KAF2748595.1"/>
    <property type="molecule type" value="Genomic_DNA"/>
</dbReference>
<proteinExistence type="predicted"/>